<evidence type="ECO:0000313" key="1">
    <source>
        <dbReference type="Proteomes" id="UP000504606"/>
    </source>
</evidence>
<organism evidence="1 2">
    <name type="scientific">Frankliniella occidentalis</name>
    <name type="common">Western flower thrips</name>
    <name type="synonym">Euthrips occidentalis</name>
    <dbReference type="NCBI Taxonomy" id="133901"/>
    <lineage>
        <taxon>Eukaryota</taxon>
        <taxon>Metazoa</taxon>
        <taxon>Ecdysozoa</taxon>
        <taxon>Arthropoda</taxon>
        <taxon>Hexapoda</taxon>
        <taxon>Insecta</taxon>
        <taxon>Pterygota</taxon>
        <taxon>Neoptera</taxon>
        <taxon>Paraneoptera</taxon>
        <taxon>Thysanoptera</taxon>
        <taxon>Terebrantia</taxon>
        <taxon>Thripoidea</taxon>
        <taxon>Thripidae</taxon>
        <taxon>Frankliniella</taxon>
    </lineage>
</organism>
<sequence length="140" mass="13813">MRPAPVHHIRSNCPEGKQISLDTMRAVSVILIVAAAVVGLSEAGCLRPCGPPAPPACHGPPALPIFLPSFSLPSPCGGSAPAPSCGGCGSSNCGGCGSAPAPSCGGQIVEITRTKSFVPLSLPKLPKPCGCSLPAPSCCC</sequence>
<accession>A0A9C6U2D3</accession>
<reference evidence="2" key="1">
    <citation type="submission" date="2025-08" db="UniProtKB">
        <authorList>
            <consortium name="RefSeq"/>
        </authorList>
    </citation>
    <scope>IDENTIFICATION</scope>
    <source>
        <tissue evidence="2">Whole organism</tissue>
    </source>
</reference>
<dbReference type="AlphaFoldDB" id="A0A9C6U2D3"/>
<keyword evidence="1" id="KW-1185">Reference proteome</keyword>
<gene>
    <name evidence="2" type="primary">LOC113217915</name>
</gene>
<evidence type="ECO:0000313" key="2">
    <source>
        <dbReference type="RefSeq" id="XP_052126131.1"/>
    </source>
</evidence>
<name>A0A9C6U2D3_FRAOC</name>
<dbReference type="Proteomes" id="UP000504606">
    <property type="component" value="Unplaced"/>
</dbReference>
<dbReference type="GeneID" id="113217915"/>
<dbReference type="RefSeq" id="XP_052126131.1">
    <property type="nucleotide sequence ID" value="XM_052270171.1"/>
</dbReference>
<dbReference type="KEGG" id="foc:113217915"/>
<proteinExistence type="predicted"/>
<protein>
    <submittedName>
        <fullName evidence="2">Unconventional myosin-XVI-like</fullName>
    </submittedName>
</protein>